<protein>
    <submittedName>
        <fullName evidence="2">3-oxoacyl-[acyl-carrier protein] reductase</fullName>
        <ecNumber evidence="2">1.1.1.100</ecNumber>
    </submittedName>
</protein>
<evidence type="ECO:0000313" key="2">
    <source>
        <dbReference type="EMBL" id="CAA9252397.1"/>
    </source>
</evidence>
<dbReference type="GO" id="GO:0004316">
    <property type="term" value="F:3-oxoacyl-[acyl-carrier-protein] reductase (NADPH) activity"/>
    <property type="evidence" value="ECO:0007669"/>
    <property type="project" value="UniProtKB-EC"/>
</dbReference>
<feature type="compositionally biased region" description="Basic and acidic residues" evidence="1">
    <location>
        <begin position="240"/>
        <end position="250"/>
    </location>
</feature>
<dbReference type="EC" id="1.1.1.100" evidence="2"/>
<dbReference type="AlphaFoldDB" id="A0A6J4IJH7"/>
<gene>
    <name evidence="2" type="ORF">AVDCRST_MAG08-2249</name>
</gene>
<feature type="compositionally biased region" description="Basic residues" evidence="1">
    <location>
        <begin position="19"/>
        <end position="70"/>
    </location>
</feature>
<feature type="compositionally biased region" description="Basic and acidic residues" evidence="1">
    <location>
        <begin position="71"/>
        <end position="83"/>
    </location>
</feature>
<keyword evidence="2" id="KW-0560">Oxidoreductase</keyword>
<feature type="non-terminal residue" evidence="2">
    <location>
        <position position="250"/>
    </location>
</feature>
<dbReference type="EMBL" id="CADCTG010000173">
    <property type="protein sequence ID" value="CAA9252397.1"/>
    <property type="molecule type" value="Genomic_DNA"/>
</dbReference>
<feature type="compositionally biased region" description="Basic residues" evidence="1">
    <location>
        <begin position="153"/>
        <end position="170"/>
    </location>
</feature>
<feature type="compositionally biased region" description="Basic and acidic residues" evidence="1">
    <location>
        <begin position="9"/>
        <end position="18"/>
    </location>
</feature>
<feature type="region of interest" description="Disordered" evidence="1">
    <location>
        <begin position="146"/>
        <end position="174"/>
    </location>
</feature>
<sequence length="250" mass="28338">GGRFGRQGRAGDRRGQEHRPRHRAALGPRRRRGRGQRALRPRRRRGGRGRDRRHGWPGGRAPRRRLRSARGRADGGERGGDAGRHRHRRVQRRAAAPNAVPRHAAGGVAGDPVGGARWRVHPVASGRAAHDPPRRRRHRRAFRHLDPCGHAQPRPRIRFKGGPRRPHAGARGRVGAARHPLQLRVAGRHRHRTRRLGRPTAGDAWRRGRAAAAQGIDRRDRRRGRPSGRPGRRLRHRADHTRERRGLPDV</sequence>
<feature type="compositionally biased region" description="Basic residues" evidence="1">
    <location>
        <begin position="220"/>
        <end position="239"/>
    </location>
</feature>
<evidence type="ECO:0000256" key="1">
    <source>
        <dbReference type="SAM" id="MobiDB-lite"/>
    </source>
</evidence>
<accession>A0A6J4IJH7</accession>
<proteinExistence type="predicted"/>
<feature type="compositionally biased region" description="Low complexity" evidence="1">
    <location>
        <begin position="93"/>
        <end position="106"/>
    </location>
</feature>
<name>A0A6J4IJH7_9PROT</name>
<feature type="compositionally biased region" description="Basic residues" evidence="1">
    <location>
        <begin position="187"/>
        <end position="197"/>
    </location>
</feature>
<feature type="non-terminal residue" evidence="2">
    <location>
        <position position="1"/>
    </location>
</feature>
<reference evidence="2" key="1">
    <citation type="submission" date="2020-02" db="EMBL/GenBank/DDBJ databases">
        <authorList>
            <person name="Meier V. D."/>
        </authorList>
    </citation>
    <scope>NUCLEOTIDE SEQUENCE</scope>
    <source>
        <strain evidence="2">AVDCRST_MAG08</strain>
    </source>
</reference>
<organism evidence="2">
    <name type="scientific">uncultured Acetobacteraceae bacterium</name>
    <dbReference type="NCBI Taxonomy" id="169975"/>
    <lineage>
        <taxon>Bacteria</taxon>
        <taxon>Pseudomonadati</taxon>
        <taxon>Pseudomonadota</taxon>
        <taxon>Alphaproteobacteria</taxon>
        <taxon>Acetobacterales</taxon>
        <taxon>Acetobacteraceae</taxon>
        <taxon>environmental samples</taxon>
    </lineage>
</organism>
<feature type="region of interest" description="Disordered" evidence="1">
    <location>
        <begin position="187"/>
        <end position="250"/>
    </location>
</feature>
<feature type="region of interest" description="Disordered" evidence="1">
    <location>
        <begin position="1"/>
        <end position="113"/>
    </location>
</feature>